<dbReference type="GO" id="GO:0016491">
    <property type="term" value="F:oxidoreductase activity"/>
    <property type="evidence" value="ECO:0007669"/>
    <property type="project" value="UniProtKB-KW"/>
</dbReference>
<dbReference type="InterPro" id="IPR002347">
    <property type="entry name" value="SDR_fam"/>
</dbReference>
<comment type="similarity">
    <text evidence="1">Belongs to the short-chain dehydrogenases/reductases (SDR) family.</text>
</comment>
<keyword evidence="2" id="KW-0560">Oxidoreductase</keyword>
<protein>
    <submittedName>
        <fullName evidence="3">NAD(P)-dependent dehydrogenase (Short-subunit alcohol dehydrogenase family)</fullName>
    </submittedName>
</protein>
<dbReference type="InterPro" id="IPR051122">
    <property type="entry name" value="SDR_DHRS6-like"/>
</dbReference>
<evidence type="ECO:0000313" key="4">
    <source>
        <dbReference type="Proteomes" id="UP000545490"/>
    </source>
</evidence>
<evidence type="ECO:0000256" key="1">
    <source>
        <dbReference type="ARBA" id="ARBA00006484"/>
    </source>
</evidence>
<dbReference type="FunFam" id="3.40.50.720:FF:000084">
    <property type="entry name" value="Short-chain dehydrogenase reductase"/>
    <property type="match status" value="1"/>
</dbReference>
<dbReference type="SUPFAM" id="SSF51735">
    <property type="entry name" value="NAD(P)-binding Rossmann-fold domains"/>
    <property type="match status" value="1"/>
</dbReference>
<accession>A0A7W6FLS5</accession>
<dbReference type="PRINTS" id="PR00081">
    <property type="entry name" value="GDHRDH"/>
</dbReference>
<dbReference type="AlphaFoldDB" id="A0A7W6FLS5"/>
<name>A0A7W6FLS5_9HYPH</name>
<dbReference type="PANTHER" id="PTHR43477:SF1">
    <property type="entry name" value="DIHYDROANTICAPSIN 7-DEHYDROGENASE"/>
    <property type="match status" value="1"/>
</dbReference>
<dbReference type="Gene3D" id="3.40.50.720">
    <property type="entry name" value="NAD(P)-binding Rossmann-like Domain"/>
    <property type="match status" value="1"/>
</dbReference>
<dbReference type="CDD" id="cd05233">
    <property type="entry name" value="SDR_c"/>
    <property type="match status" value="1"/>
</dbReference>
<dbReference type="PRINTS" id="PR00080">
    <property type="entry name" value="SDRFAMILY"/>
</dbReference>
<dbReference type="PANTHER" id="PTHR43477">
    <property type="entry name" value="DIHYDROANTICAPSIN 7-DEHYDROGENASE"/>
    <property type="match status" value="1"/>
</dbReference>
<evidence type="ECO:0000313" key="3">
    <source>
        <dbReference type="EMBL" id="MBB3917766.1"/>
    </source>
</evidence>
<proteinExistence type="inferred from homology"/>
<dbReference type="RefSeq" id="WP_183605038.1">
    <property type="nucleotide sequence ID" value="NZ_JACIDG010000014.1"/>
</dbReference>
<reference evidence="3 4" key="1">
    <citation type="submission" date="2020-08" db="EMBL/GenBank/DDBJ databases">
        <title>Genomic Encyclopedia of Type Strains, Phase IV (KMG-IV): sequencing the most valuable type-strain genomes for metagenomic binning, comparative biology and taxonomic classification.</title>
        <authorList>
            <person name="Goeker M."/>
        </authorList>
    </citation>
    <scope>NUCLEOTIDE SEQUENCE [LARGE SCALE GENOMIC DNA]</scope>
    <source>
        <strain evidence="3 4">DSM 19331</strain>
    </source>
</reference>
<comment type="caution">
    <text evidence="3">The sequence shown here is derived from an EMBL/GenBank/DDBJ whole genome shotgun (WGS) entry which is preliminary data.</text>
</comment>
<dbReference type="Pfam" id="PF13561">
    <property type="entry name" value="adh_short_C2"/>
    <property type="match status" value="1"/>
</dbReference>
<evidence type="ECO:0000256" key="2">
    <source>
        <dbReference type="ARBA" id="ARBA00023002"/>
    </source>
</evidence>
<organism evidence="3 4">
    <name type="scientific">Rhizobium fabae</name>
    <dbReference type="NCBI Taxonomy" id="573179"/>
    <lineage>
        <taxon>Bacteria</taxon>
        <taxon>Pseudomonadati</taxon>
        <taxon>Pseudomonadota</taxon>
        <taxon>Alphaproteobacteria</taxon>
        <taxon>Hyphomicrobiales</taxon>
        <taxon>Rhizobiaceae</taxon>
        <taxon>Rhizobium/Agrobacterium group</taxon>
        <taxon>Rhizobium</taxon>
    </lineage>
</organism>
<dbReference type="InterPro" id="IPR036291">
    <property type="entry name" value="NAD(P)-bd_dom_sf"/>
</dbReference>
<dbReference type="Proteomes" id="UP000545490">
    <property type="component" value="Unassembled WGS sequence"/>
</dbReference>
<dbReference type="EMBL" id="JACIDG010000014">
    <property type="protein sequence ID" value="MBB3917766.1"/>
    <property type="molecule type" value="Genomic_DNA"/>
</dbReference>
<gene>
    <name evidence="3" type="ORF">GGQ65_005085</name>
</gene>
<sequence>MTKRLQNKVCVITGTGGSIGRAAALRFAEEGALVVGCDTNAITGQETVDLVQAEGFEMISLHPADLGTMAGCQTLVDLTVRKHGRIDVLFNNAAMAHFNWIEDITEEEWRLNTRDEVDLVFFLTKCAWPHLKASGGTIVNTASLTGWRVFRTLGGLAHATAKMGIVGMTKHLAMEGREYGMRANSISPGVIETSQTVEQLKDKEWADYMLGKTLVGRLGKPQEVANVALFLASDESSFVTGVDIKVDGGMAVW</sequence>